<evidence type="ECO:0000313" key="3">
    <source>
        <dbReference type="EMBL" id="KAF1761232.1"/>
    </source>
</evidence>
<feature type="region of interest" description="Disordered" evidence="1">
    <location>
        <begin position="85"/>
        <end position="107"/>
    </location>
</feature>
<feature type="compositionally biased region" description="Low complexity" evidence="1">
    <location>
        <begin position="122"/>
        <end position="137"/>
    </location>
</feature>
<name>A0A6A5H426_CAERE</name>
<reference evidence="3 4" key="1">
    <citation type="submission" date="2019-12" db="EMBL/GenBank/DDBJ databases">
        <title>Chromosome-level assembly of the Caenorhabditis remanei genome.</title>
        <authorList>
            <person name="Teterina A.A."/>
            <person name="Willis J.H."/>
            <person name="Phillips P.C."/>
        </authorList>
    </citation>
    <scope>NUCLEOTIDE SEQUENCE [LARGE SCALE GENOMIC DNA]</scope>
    <source>
        <strain evidence="3 4">PX506</strain>
        <tissue evidence="3">Whole organism</tissue>
    </source>
</reference>
<dbReference type="GeneID" id="9825211"/>
<feature type="signal peptide" evidence="2">
    <location>
        <begin position="1"/>
        <end position="16"/>
    </location>
</feature>
<dbReference type="Proteomes" id="UP000483820">
    <property type="component" value="Chromosome III"/>
</dbReference>
<dbReference type="KEGG" id="crq:GCK72_009486"/>
<dbReference type="RefSeq" id="XP_053586978.1">
    <property type="nucleotide sequence ID" value="XM_053727401.1"/>
</dbReference>
<evidence type="ECO:0000256" key="1">
    <source>
        <dbReference type="SAM" id="MobiDB-lite"/>
    </source>
</evidence>
<dbReference type="AlphaFoldDB" id="A0A6A5H426"/>
<sequence length="212" mass="22330">MRLLILLFAVFSVVSAMGFINFGNGGGGGQVGPPKIKKGDWPARFPQHPAGFDYKCKNRQFGTVTLAPSSGQQVQRDVEEVVTTTTHAPTTTHTPTTTHAPTTTTVKPTSTTTLKQILTTPTTTTKKADPPKATGTTFWIRSPTPPNTPVPVVRGGHAFTLGPPQLATVKIIAPFAPDAALDPFGIPSGDLDFDIKPVGTPKAPRAVIDPDA</sequence>
<feature type="region of interest" description="Disordered" evidence="1">
    <location>
        <begin position="122"/>
        <end position="146"/>
    </location>
</feature>
<gene>
    <name evidence="3" type="ORF">GCK72_009486</name>
</gene>
<protein>
    <submittedName>
        <fullName evidence="3">Uncharacterized protein</fullName>
    </submittedName>
</protein>
<proteinExistence type="predicted"/>
<evidence type="ECO:0000256" key="2">
    <source>
        <dbReference type="SAM" id="SignalP"/>
    </source>
</evidence>
<feature type="chain" id="PRO_5025576580" evidence="2">
    <location>
        <begin position="17"/>
        <end position="212"/>
    </location>
</feature>
<comment type="caution">
    <text evidence="3">The sequence shown here is derived from an EMBL/GenBank/DDBJ whole genome shotgun (WGS) entry which is preliminary data.</text>
</comment>
<dbReference type="EMBL" id="WUAV01000003">
    <property type="protein sequence ID" value="KAF1761232.1"/>
    <property type="molecule type" value="Genomic_DNA"/>
</dbReference>
<organism evidence="3 4">
    <name type="scientific">Caenorhabditis remanei</name>
    <name type="common">Caenorhabditis vulgaris</name>
    <dbReference type="NCBI Taxonomy" id="31234"/>
    <lineage>
        <taxon>Eukaryota</taxon>
        <taxon>Metazoa</taxon>
        <taxon>Ecdysozoa</taxon>
        <taxon>Nematoda</taxon>
        <taxon>Chromadorea</taxon>
        <taxon>Rhabditida</taxon>
        <taxon>Rhabditina</taxon>
        <taxon>Rhabditomorpha</taxon>
        <taxon>Rhabditoidea</taxon>
        <taxon>Rhabditidae</taxon>
        <taxon>Peloderinae</taxon>
        <taxon>Caenorhabditis</taxon>
    </lineage>
</organism>
<keyword evidence="2" id="KW-0732">Signal</keyword>
<evidence type="ECO:0000313" key="4">
    <source>
        <dbReference type="Proteomes" id="UP000483820"/>
    </source>
</evidence>
<accession>A0A6A5H426</accession>
<dbReference type="CTD" id="9825211"/>